<reference evidence="2" key="2">
    <citation type="submission" date="2014-07" db="EMBL/GenBank/DDBJ databases">
        <authorList>
            <person name="Hull J."/>
        </authorList>
    </citation>
    <scope>NUCLEOTIDE SEQUENCE</scope>
</reference>
<feature type="compositionally biased region" description="Basic and acidic residues" evidence="1">
    <location>
        <begin position="71"/>
        <end position="95"/>
    </location>
</feature>
<dbReference type="EMBL" id="GBHO01000773">
    <property type="protein sequence ID" value="JAG42831.1"/>
    <property type="molecule type" value="Transcribed_RNA"/>
</dbReference>
<protein>
    <submittedName>
        <fullName evidence="2">Peroxisomal (S)-2-hydroxy-acid oxidase GLO2</fullName>
    </submittedName>
</protein>
<name>A0A0A9ZFQ0_LYGHE</name>
<gene>
    <name evidence="2" type="primary">GLO2</name>
    <name evidence="2" type="ORF">CM83_63215</name>
</gene>
<dbReference type="AlphaFoldDB" id="A0A0A9ZFQ0"/>
<organism evidence="2">
    <name type="scientific">Lygus hesperus</name>
    <name type="common">Western plant bug</name>
    <dbReference type="NCBI Taxonomy" id="30085"/>
    <lineage>
        <taxon>Eukaryota</taxon>
        <taxon>Metazoa</taxon>
        <taxon>Ecdysozoa</taxon>
        <taxon>Arthropoda</taxon>
        <taxon>Hexapoda</taxon>
        <taxon>Insecta</taxon>
        <taxon>Pterygota</taxon>
        <taxon>Neoptera</taxon>
        <taxon>Paraneoptera</taxon>
        <taxon>Hemiptera</taxon>
        <taxon>Heteroptera</taxon>
        <taxon>Panheteroptera</taxon>
        <taxon>Cimicomorpha</taxon>
        <taxon>Miridae</taxon>
        <taxon>Mirini</taxon>
        <taxon>Lygus</taxon>
    </lineage>
</organism>
<feature type="region of interest" description="Disordered" evidence="1">
    <location>
        <begin position="71"/>
        <end position="105"/>
    </location>
</feature>
<accession>A0A0A9ZFQ0</accession>
<evidence type="ECO:0000313" key="2">
    <source>
        <dbReference type="EMBL" id="JAG42831.1"/>
    </source>
</evidence>
<reference evidence="2" key="1">
    <citation type="journal article" date="2014" name="PLoS ONE">
        <title>Transcriptome-Based Identification of ABC Transporters in the Western Tarnished Plant Bug Lygus hesperus.</title>
        <authorList>
            <person name="Hull J.J."/>
            <person name="Chaney K."/>
            <person name="Geib S.M."/>
            <person name="Fabrick J.A."/>
            <person name="Brent C.S."/>
            <person name="Walsh D."/>
            <person name="Lavine L.C."/>
        </authorList>
    </citation>
    <scope>NUCLEOTIDE SEQUENCE</scope>
</reference>
<evidence type="ECO:0000256" key="1">
    <source>
        <dbReference type="SAM" id="MobiDB-lite"/>
    </source>
</evidence>
<proteinExistence type="predicted"/>
<sequence>MSEEHSLGKQHISFTPPNKTIQSVLNNHGPRRTGYLPCSLSLLCVANVVDREGSGEVEEEEQGAWPHRLVGGHERTKRREGVTPLKLMKDNNERRSRPHFLQTVT</sequence>